<dbReference type="Pfam" id="PF00441">
    <property type="entry name" value="Acyl-CoA_dh_1"/>
    <property type="match status" value="1"/>
</dbReference>
<dbReference type="FunFam" id="1.20.140.10:FF:000011">
    <property type="entry name" value="Medium-chain specific acyl-CoA dehydrogenase, mitochondrial"/>
    <property type="match status" value="1"/>
</dbReference>
<organism evidence="10 11">
    <name type="scientific">Symbiobacterium thermophilum</name>
    <dbReference type="NCBI Taxonomy" id="2734"/>
    <lineage>
        <taxon>Bacteria</taxon>
        <taxon>Bacillati</taxon>
        <taxon>Bacillota</taxon>
        <taxon>Clostridia</taxon>
        <taxon>Eubacteriales</taxon>
        <taxon>Symbiobacteriaceae</taxon>
        <taxon>Symbiobacterium</taxon>
    </lineage>
</organism>
<dbReference type="InterPro" id="IPR037069">
    <property type="entry name" value="AcylCoA_DH/ox_N_sf"/>
</dbReference>
<dbReference type="AlphaFoldDB" id="A0A953I2Z8"/>
<evidence type="ECO:0000256" key="3">
    <source>
        <dbReference type="ARBA" id="ARBA00022630"/>
    </source>
</evidence>
<evidence type="ECO:0000256" key="1">
    <source>
        <dbReference type="ARBA" id="ARBA00001974"/>
    </source>
</evidence>
<dbReference type="SUPFAM" id="SSF47203">
    <property type="entry name" value="Acyl-CoA dehydrogenase C-terminal domain-like"/>
    <property type="match status" value="1"/>
</dbReference>
<dbReference type="SUPFAM" id="SSF56645">
    <property type="entry name" value="Acyl-CoA dehydrogenase NM domain-like"/>
    <property type="match status" value="1"/>
</dbReference>
<evidence type="ECO:0000256" key="2">
    <source>
        <dbReference type="ARBA" id="ARBA00009347"/>
    </source>
</evidence>
<keyword evidence="5 6" id="KW-0560">Oxidoreductase</keyword>
<dbReference type="Proteomes" id="UP000732377">
    <property type="component" value="Unassembled WGS sequence"/>
</dbReference>
<dbReference type="PANTHER" id="PTHR43884:SF12">
    <property type="entry name" value="ISOVALERYL-COA DEHYDROGENASE, MITOCHONDRIAL-RELATED"/>
    <property type="match status" value="1"/>
</dbReference>
<dbReference type="InterPro" id="IPR006089">
    <property type="entry name" value="Acyl-CoA_DH_CS"/>
</dbReference>
<feature type="domain" description="Acyl-CoA dehydrogenase/oxidase C-terminal" evidence="7">
    <location>
        <begin position="228"/>
        <end position="376"/>
    </location>
</feature>
<dbReference type="Gene3D" id="1.10.540.10">
    <property type="entry name" value="Acyl-CoA dehydrogenase/oxidase, N-terminal domain"/>
    <property type="match status" value="1"/>
</dbReference>
<evidence type="ECO:0000259" key="7">
    <source>
        <dbReference type="Pfam" id="PF00441"/>
    </source>
</evidence>
<dbReference type="Gene3D" id="1.20.140.10">
    <property type="entry name" value="Butyryl-CoA Dehydrogenase, subunit A, domain 3"/>
    <property type="match status" value="1"/>
</dbReference>
<dbReference type="PIRSF" id="PIRSF016578">
    <property type="entry name" value="HsaA"/>
    <property type="match status" value="1"/>
</dbReference>
<evidence type="ECO:0000313" key="10">
    <source>
        <dbReference type="EMBL" id="MBY6276046.1"/>
    </source>
</evidence>
<feature type="domain" description="Acyl-CoA dehydrogenase/oxidase N-terminal" evidence="9">
    <location>
        <begin position="7"/>
        <end position="114"/>
    </location>
</feature>
<feature type="domain" description="Acyl-CoA oxidase/dehydrogenase middle" evidence="8">
    <location>
        <begin position="121"/>
        <end position="216"/>
    </location>
</feature>
<evidence type="ECO:0000313" key="11">
    <source>
        <dbReference type="Proteomes" id="UP000732377"/>
    </source>
</evidence>
<dbReference type="InterPro" id="IPR046373">
    <property type="entry name" value="Acyl-CoA_Oxase/DH_mid-dom_sf"/>
</dbReference>
<keyword evidence="3 6" id="KW-0285">Flavoprotein</keyword>
<accession>A0A953I2Z8</accession>
<evidence type="ECO:0000256" key="6">
    <source>
        <dbReference type="RuleBase" id="RU362125"/>
    </source>
</evidence>
<dbReference type="InterPro" id="IPR013786">
    <property type="entry name" value="AcylCoA_DH/ox_N"/>
</dbReference>
<dbReference type="GO" id="GO:0050660">
    <property type="term" value="F:flavin adenine dinucleotide binding"/>
    <property type="evidence" value="ECO:0007669"/>
    <property type="project" value="InterPro"/>
</dbReference>
<sequence>MLDMSLTASQQEWRTKVRNFVEKFVIPNAAEYDRTGEFPQKIIEEAGKAGLLDFAVPKEYGGPGLDSLTVSIIQEELGRGCVAIQTTIGGNGLSAYPVLFGGTEEQKKKYFQFILDKKITAFALTEPGAGSDAASVQTTAVLDGNEYILNGTKCFCTNGAYASVMTVIASTDPAKGVKGLSAFIVETDREGITIGKKEEKMGIRASNTVEVIFNNVRIPKENLIGEEGKGFKLAMMTLDAARLSVASAALGLSKRVLEETIRFVKEERKGGRPIVSSQYVQFKLADMAMLIEASENLIHKTCYLKDSGKRYSKESAMAKAFATDVAMKVAAMAVDLFGPYGYLKESVVEKLMRDVKVMQIYEGTNQIQRIVIANNLIRN</sequence>
<gene>
    <name evidence="10" type="ORF">CWE10_07450</name>
</gene>
<protein>
    <submittedName>
        <fullName evidence="10">Acyl-CoA dehydrogenase</fullName>
    </submittedName>
</protein>
<dbReference type="EMBL" id="PIUK01000054">
    <property type="protein sequence ID" value="MBY6276046.1"/>
    <property type="molecule type" value="Genomic_DNA"/>
</dbReference>
<reference evidence="10" key="1">
    <citation type="submission" date="2017-11" db="EMBL/GenBank/DDBJ databases">
        <title>Three new genomes from thermophilic consortium.</title>
        <authorList>
            <person name="Quaggio R."/>
            <person name="Amgarten D."/>
            <person name="Setubal J.C."/>
        </authorList>
    </citation>
    <scope>NUCLEOTIDE SEQUENCE</scope>
    <source>
        <strain evidence="10">ZCTH01-B2</strain>
    </source>
</reference>
<dbReference type="InterPro" id="IPR036250">
    <property type="entry name" value="AcylCo_DH-like_C"/>
</dbReference>
<dbReference type="FunFam" id="2.40.110.10:FF:000001">
    <property type="entry name" value="Acyl-CoA dehydrogenase, mitochondrial"/>
    <property type="match status" value="1"/>
</dbReference>
<evidence type="ECO:0000256" key="4">
    <source>
        <dbReference type="ARBA" id="ARBA00022827"/>
    </source>
</evidence>
<dbReference type="Pfam" id="PF02771">
    <property type="entry name" value="Acyl-CoA_dh_N"/>
    <property type="match status" value="1"/>
</dbReference>
<evidence type="ECO:0000259" key="9">
    <source>
        <dbReference type="Pfam" id="PF02771"/>
    </source>
</evidence>
<keyword evidence="4 6" id="KW-0274">FAD</keyword>
<comment type="caution">
    <text evidence="10">The sequence shown here is derived from an EMBL/GenBank/DDBJ whole genome shotgun (WGS) entry which is preliminary data.</text>
</comment>
<dbReference type="Gene3D" id="2.40.110.10">
    <property type="entry name" value="Butyryl-CoA Dehydrogenase, subunit A, domain 2"/>
    <property type="match status" value="1"/>
</dbReference>
<evidence type="ECO:0000256" key="5">
    <source>
        <dbReference type="ARBA" id="ARBA00023002"/>
    </source>
</evidence>
<name>A0A953I2Z8_SYMTR</name>
<dbReference type="RefSeq" id="WP_273378984.1">
    <property type="nucleotide sequence ID" value="NZ_PIUK01000054.1"/>
</dbReference>
<comment type="similarity">
    <text evidence="2 6">Belongs to the acyl-CoA dehydrogenase family.</text>
</comment>
<dbReference type="InterPro" id="IPR009100">
    <property type="entry name" value="AcylCoA_DH/oxidase_NM_dom_sf"/>
</dbReference>
<dbReference type="InterPro" id="IPR009075">
    <property type="entry name" value="AcylCo_DH/oxidase_C"/>
</dbReference>
<proteinExistence type="inferred from homology"/>
<dbReference type="GO" id="GO:0003995">
    <property type="term" value="F:acyl-CoA dehydrogenase activity"/>
    <property type="evidence" value="ECO:0007669"/>
    <property type="project" value="InterPro"/>
</dbReference>
<dbReference type="InterPro" id="IPR006091">
    <property type="entry name" value="Acyl-CoA_Oxase/DH_mid-dom"/>
</dbReference>
<comment type="cofactor">
    <cofactor evidence="1 6">
        <name>FAD</name>
        <dbReference type="ChEBI" id="CHEBI:57692"/>
    </cofactor>
</comment>
<dbReference type="PROSITE" id="PS00072">
    <property type="entry name" value="ACYL_COA_DH_1"/>
    <property type="match status" value="1"/>
</dbReference>
<evidence type="ECO:0000259" key="8">
    <source>
        <dbReference type="Pfam" id="PF02770"/>
    </source>
</evidence>
<dbReference type="Pfam" id="PF02770">
    <property type="entry name" value="Acyl-CoA_dh_M"/>
    <property type="match status" value="1"/>
</dbReference>
<dbReference type="PANTHER" id="PTHR43884">
    <property type="entry name" value="ACYL-COA DEHYDROGENASE"/>
    <property type="match status" value="1"/>
</dbReference>